<accession>A0A9Q5DA04</accession>
<dbReference type="EMBL" id="RIAR02000001">
    <property type="protein sequence ID" value="NSL89838.1"/>
    <property type="molecule type" value="Genomic_DNA"/>
</dbReference>
<evidence type="ECO:0000313" key="1">
    <source>
        <dbReference type="EMBL" id="NSL89838.1"/>
    </source>
</evidence>
<organism evidence="1 2">
    <name type="scientific">Chitinophaga solisilvae</name>
    <dbReference type="NCBI Taxonomy" id="1233460"/>
    <lineage>
        <taxon>Bacteria</taxon>
        <taxon>Pseudomonadati</taxon>
        <taxon>Bacteroidota</taxon>
        <taxon>Chitinophagia</taxon>
        <taxon>Chitinophagales</taxon>
        <taxon>Chitinophagaceae</taxon>
        <taxon>Chitinophaga</taxon>
    </lineage>
</organism>
<name>A0A9Q5DA04_9BACT</name>
<protein>
    <submittedName>
        <fullName evidence="1">Uncharacterized protein</fullName>
    </submittedName>
</protein>
<keyword evidence="2" id="KW-1185">Reference proteome</keyword>
<sequence length="198" mass="21818">MKSVKGLYLSVPTPCGENWDKMLDTAAGKYCSACEKTVIDFSLMTDAEMLAVITNSQGNVCGRFYTVQLERHITAATPARRNFIPAALLSAGMMISIANDTHAEARQLERTEMEMHPADTIPGKKCMTETVQQLPELVVTGFAMKTGKVFITGAVSVVDTTTRTVVNKDIRFSQNAGIDPVYPTPGESRKSKKKRWFF</sequence>
<evidence type="ECO:0000313" key="2">
    <source>
        <dbReference type="Proteomes" id="UP000281028"/>
    </source>
</evidence>
<comment type="caution">
    <text evidence="1">The sequence shown here is derived from an EMBL/GenBank/DDBJ whole genome shotgun (WGS) entry which is preliminary data.</text>
</comment>
<proteinExistence type="predicted"/>
<gene>
    <name evidence="1" type="ORF">ECE50_023555</name>
</gene>
<dbReference type="OrthoDB" id="7432683at2"/>
<dbReference type="AlphaFoldDB" id="A0A9Q5DA04"/>
<dbReference type="Proteomes" id="UP000281028">
    <property type="component" value="Unassembled WGS sequence"/>
</dbReference>
<reference evidence="1" key="1">
    <citation type="submission" date="2020-05" db="EMBL/GenBank/DDBJ databases">
        <title>Chitinophaga laudate sp. nov., isolated from a tropical peat swamp.</title>
        <authorList>
            <person name="Goh C.B.S."/>
            <person name="Lee M.S."/>
            <person name="Parimannan S."/>
            <person name="Pasbakhsh P."/>
            <person name="Yule C.M."/>
            <person name="Rajandas H."/>
            <person name="Loke S."/>
            <person name="Croft L."/>
            <person name="Tan J.B.L."/>
        </authorList>
    </citation>
    <scope>NUCLEOTIDE SEQUENCE</scope>
    <source>
        <strain evidence="1">Mgbs1</strain>
    </source>
</reference>